<sequence length="248" mass="28461">MAENTVRTRLLRDSDQAIDNRREVNSRTSAASEVFKELHRDAGLSCSNIRIDERGVNMGVYEIITGITKNEENLKVEIRQTEGTLERNLVYIKNTKTNRAYSFTLADGDEYGADAMTRNAVAKLHSDMYGCNEKTLDRIEHALGIKLETWQSEYILSQGITYPHEGRRTGKTLAYQIKTLLTAHDDITIYGNEEQYYVDEIHGSVYEKNYVTDLARLSEYLRKAGIGVPKVTLKLNVKRRREDGMRWN</sequence>
<protein>
    <submittedName>
        <fullName evidence="1">Uncharacterized protein</fullName>
    </submittedName>
</protein>
<proteinExistence type="predicted"/>
<evidence type="ECO:0000313" key="1">
    <source>
        <dbReference type="EMBL" id="DAF64514.1"/>
    </source>
</evidence>
<accession>A0A8S5TN04</accession>
<dbReference type="EMBL" id="BK032862">
    <property type="protein sequence ID" value="DAF64514.1"/>
    <property type="molecule type" value="Genomic_DNA"/>
</dbReference>
<organism evidence="1">
    <name type="scientific">Myoviridae sp. ctu6J18</name>
    <dbReference type="NCBI Taxonomy" id="2827714"/>
    <lineage>
        <taxon>Viruses</taxon>
        <taxon>Duplodnaviria</taxon>
        <taxon>Heunggongvirae</taxon>
        <taxon>Uroviricota</taxon>
        <taxon>Caudoviricetes</taxon>
    </lineage>
</organism>
<name>A0A8S5TN04_9CAUD</name>
<reference evidence="1" key="1">
    <citation type="journal article" date="2021" name="Proc. Natl. Acad. Sci. U.S.A.">
        <title>A Catalog of Tens of Thousands of Viruses from Human Metagenomes Reveals Hidden Associations with Chronic Diseases.</title>
        <authorList>
            <person name="Tisza M.J."/>
            <person name="Buck C.B."/>
        </authorList>
    </citation>
    <scope>NUCLEOTIDE SEQUENCE</scope>
    <source>
        <strain evidence="1">Ctu6J18</strain>
    </source>
</reference>